<dbReference type="PROSITE" id="PS51257">
    <property type="entry name" value="PROKAR_LIPOPROTEIN"/>
    <property type="match status" value="1"/>
</dbReference>
<evidence type="ECO:0000256" key="4">
    <source>
        <dbReference type="ARBA" id="ARBA00023284"/>
    </source>
</evidence>
<reference evidence="6 7" key="1">
    <citation type="submission" date="2023-11" db="EMBL/GenBank/DDBJ databases">
        <title>Analysis of the Genomes of Mucilaginibacter gossypii cycad 4 and M. sabulilitoris SNA2: microbes with the potential for plant growth promotion.</title>
        <authorList>
            <person name="Hirsch A.M."/>
            <person name="Humm E."/>
            <person name="Rubbi M."/>
            <person name="Del Vecchio G."/>
            <person name="Ha S.M."/>
            <person name="Pellegrini M."/>
            <person name="Gunsalus R.P."/>
        </authorList>
    </citation>
    <scope>NUCLEOTIDE SEQUENCE [LARGE SCALE GENOMIC DNA]</scope>
    <source>
        <strain evidence="6 7">SNA2</strain>
    </source>
</reference>
<dbReference type="Proteomes" id="UP001324380">
    <property type="component" value="Chromosome"/>
</dbReference>
<evidence type="ECO:0000256" key="2">
    <source>
        <dbReference type="ARBA" id="ARBA00022748"/>
    </source>
</evidence>
<dbReference type="PROSITE" id="PS51352">
    <property type="entry name" value="THIOREDOXIN_2"/>
    <property type="match status" value="1"/>
</dbReference>
<sequence>MKRKIVMAGLTLFTTVLISCKDTASFTISGTIDHPAKQPMVFLQKADSSGEYQSLDSVKLSADGVFKFKKESPFPELYRLKIDTTQIDLAVQNGDMIEVNADLADNTHHYAVTGSDASNAIKQFNELATKFNEISNRISADFEVKLKAHPASADSLIKALMPVYSKNQADFSHQAIMFIKNNQKSLAAFYAASTLDPVKFEMPLISYADGINGDLLKNPLVKKFVNAMAAAKPLSVGHDAPEFTISDSNGKPVKLSDYKGKWIMIDFWASWCVPCRQENPNVLKQYQHFHQKGLNVLGISLDKDKAAWQKAVSDDHLTWTQASDLNSFQGTAEQLYHIEAIPSNFIIDPQGKIAAKNVRGTDLEDFLKKTL</sequence>
<dbReference type="EMBL" id="CP139558">
    <property type="protein sequence ID" value="WPU94720.1"/>
    <property type="molecule type" value="Genomic_DNA"/>
</dbReference>
<dbReference type="Pfam" id="PF14289">
    <property type="entry name" value="DUF4369"/>
    <property type="match status" value="1"/>
</dbReference>
<organism evidence="6 7">
    <name type="scientific">Mucilaginibacter sabulilitoris</name>
    <dbReference type="NCBI Taxonomy" id="1173583"/>
    <lineage>
        <taxon>Bacteria</taxon>
        <taxon>Pseudomonadati</taxon>
        <taxon>Bacteroidota</taxon>
        <taxon>Sphingobacteriia</taxon>
        <taxon>Sphingobacteriales</taxon>
        <taxon>Sphingobacteriaceae</taxon>
        <taxon>Mucilaginibacter</taxon>
    </lineage>
</organism>
<evidence type="ECO:0000313" key="6">
    <source>
        <dbReference type="EMBL" id="WPU94720.1"/>
    </source>
</evidence>
<evidence type="ECO:0000256" key="3">
    <source>
        <dbReference type="ARBA" id="ARBA00023157"/>
    </source>
</evidence>
<dbReference type="PANTHER" id="PTHR42852:SF6">
    <property type="entry name" value="THIOL:DISULFIDE INTERCHANGE PROTEIN DSBE"/>
    <property type="match status" value="1"/>
</dbReference>
<dbReference type="InterPro" id="IPR025380">
    <property type="entry name" value="DUF4369"/>
</dbReference>
<dbReference type="RefSeq" id="WP_321563836.1">
    <property type="nucleotide sequence ID" value="NZ_CP139558.1"/>
</dbReference>
<dbReference type="PANTHER" id="PTHR42852">
    <property type="entry name" value="THIOL:DISULFIDE INTERCHANGE PROTEIN DSBE"/>
    <property type="match status" value="1"/>
</dbReference>
<dbReference type="InterPro" id="IPR017937">
    <property type="entry name" value="Thioredoxin_CS"/>
</dbReference>
<keyword evidence="4" id="KW-0676">Redox-active center</keyword>
<protein>
    <submittedName>
        <fullName evidence="6">TlpA disulfide reductase family protein</fullName>
    </submittedName>
</protein>
<evidence type="ECO:0000313" key="7">
    <source>
        <dbReference type="Proteomes" id="UP001324380"/>
    </source>
</evidence>
<keyword evidence="7" id="KW-1185">Reference proteome</keyword>
<dbReference type="InterPro" id="IPR050553">
    <property type="entry name" value="Thioredoxin_ResA/DsbE_sf"/>
</dbReference>
<dbReference type="SUPFAM" id="SSF52833">
    <property type="entry name" value="Thioredoxin-like"/>
    <property type="match status" value="1"/>
</dbReference>
<evidence type="ECO:0000256" key="1">
    <source>
        <dbReference type="ARBA" id="ARBA00004196"/>
    </source>
</evidence>
<comment type="subcellular location">
    <subcellularLocation>
        <location evidence="1">Cell envelope</location>
    </subcellularLocation>
</comment>
<dbReference type="Gene3D" id="3.40.30.10">
    <property type="entry name" value="Glutaredoxin"/>
    <property type="match status" value="1"/>
</dbReference>
<dbReference type="Pfam" id="PF00578">
    <property type="entry name" value="AhpC-TSA"/>
    <property type="match status" value="1"/>
</dbReference>
<proteinExistence type="predicted"/>
<keyword evidence="3" id="KW-1015">Disulfide bond</keyword>
<dbReference type="CDD" id="cd02966">
    <property type="entry name" value="TlpA_like_family"/>
    <property type="match status" value="1"/>
</dbReference>
<dbReference type="InterPro" id="IPR013766">
    <property type="entry name" value="Thioredoxin_domain"/>
</dbReference>
<dbReference type="InterPro" id="IPR036249">
    <property type="entry name" value="Thioredoxin-like_sf"/>
</dbReference>
<name>A0ABZ0TU76_9SPHI</name>
<evidence type="ECO:0000259" key="5">
    <source>
        <dbReference type="PROSITE" id="PS51352"/>
    </source>
</evidence>
<feature type="domain" description="Thioredoxin" evidence="5">
    <location>
        <begin position="234"/>
        <end position="371"/>
    </location>
</feature>
<dbReference type="PROSITE" id="PS00194">
    <property type="entry name" value="THIOREDOXIN_1"/>
    <property type="match status" value="1"/>
</dbReference>
<dbReference type="InterPro" id="IPR000866">
    <property type="entry name" value="AhpC/TSA"/>
</dbReference>
<keyword evidence="2" id="KW-0201">Cytochrome c-type biogenesis</keyword>
<gene>
    <name evidence="6" type="ORF">SNE25_04195</name>
</gene>
<accession>A0ABZ0TU76</accession>